<dbReference type="Gene3D" id="3.40.50.1390">
    <property type="entry name" value="Resolvase, N-terminal catalytic domain"/>
    <property type="match status" value="1"/>
</dbReference>
<dbReference type="GO" id="GO:0003677">
    <property type="term" value="F:DNA binding"/>
    <property type="evidence" value="ECO:0007669"/>
    <property type="project" value="InterPro"/>
</dbReference>
<dbReference type="AlphaFoldDB" id="A0A117RXW8"/>
<name>A0A117RXW8_9ACTN</name>
<keyword evidence="4" id="KW-1185">Reference proteome</keyword>
<evidence type="ECO:0000259" key="1">
    <source>
        <dbReference type="PROSITE" id="PS51736"/>
    </source>
</evidence>
<dbReference type="GO" id="GO:0000150">
    <property type="term" value="F:DNA strand exchange activity"/>
    <property type="evidence" value="ECO:0007669"/>
    <property type="project" value="InterPro"/>
</dbReference>
<dbReference type="InterPro" id="IPR050639">
    <property type="entry name" value="SSR_resolvase"/>
</dbReference>
<accession>A0A117RXW8</accession>
<dbReference type="InterPro" id="IPR011109">
    <property type="entry name" value="DNA_bind_recombinase_dom"/>
</dbReference>
<feature type="domain" description="Resolvase/invertase-type recombinase catalytic" evidence="1">
    <location>
        <begin position="11"/>
        <end position="151"/>
    </location>
</feature>
<proteinExistence type="predicted"/>
<evidence type="ECO:0000313" key="3">
    <source>
        <dbReference type="EMBL" id="KUO15772.1"/>
    </source>
</evidence>
<dbReference type="SUPFAM" id="SSF53041">
    <property type="entry name" value="Resolvase-like"/>
    <property type="match status" value="1"/>
</dbReference>
<dbReference type="PROSITE" id="PS51736">
    <property type="entry name" value="RECOMBINASES_3"/>
    <property type="match status" value="1"/>
</dbReference>
<dbReference type="InterPro" id="IPR036162">
    <property type="entry name" value="Resolvase-like_N_sf"/>
</dbReference>
<dbReference type="PANTHER" id="PTHR30461:SF23">
    <property type="entry name" value="DNA RECOMBINASE-RELATED"/>
    <property type="match status" value="1"/>
</dbReference>
<dbReference type="OrthoDB" id="4500247at2"/>
<feature type="domain" description="Recombinase" evidence="2">
    <location>
        <begin position="160"/>
        <end position="268"/>
    </location>
</feature>
<dbReference type="InterPro" id="IPR006119">
    <property type="entry name" value="Resolv_N"/>
</dbReference>
<protein>
    <recommendedName>
        <fullName evidence="5">Recombinase family protein</fullName>
    </recommendedName>
</protein>
<evidence type="ECO:0000259" key="2">
    <source>
        <dbReference type="PROSITE" id="PS51737"/>
    </source>
</evidence>
<dbReference type="SMART" id="SM00857">
    <property type="entry name" value="Resolvase"/>
    <property type="match status" value="1"/>
</dbReference>
<dbReference type="RefSeq" id="WP_067032215.1">
    <property type="nucleotide sequence ID" value="NZ_KQ949112.1"/>
</dbReference>
<dbReference type="PROSITE" id="PS51737">
    <property type="entry name" value="RECOMBINASE_DNA_BIND"/>
    <property type="match status" value="1"/>
</dbReference>
<dbReference type="InterPro" id="IPR038109">
    <property type="entry name" value="DNA_bind_recomb_sf"/>
</dbReference>
<dbReference type="CDD" id="cd00338">
    <property type="entry name" value="Ser_Recombinase"/>
    <property type="match status" value="1"/>
</dbReference>
<evidence type="ECO:0008006" key="5">
    <source>
        <dbReference type="Google" id="ProtNLM"/>
    </source>
</evidence>
<dbReference type="STRING" id="909626.AQJ91_39815"/>
<dbReference type="Pfam" id="PF07508">
    <property type="entry name" value="Recombinase"/>
    <property type="match status" value="1"/>
</dbReference>
<comment type="caution">
    <text evidence="3">The sequence shown here is derived from an EMBL/GenBank/DDBJ whole genome shotgun (WGS) entry which is preliminary data.</text>
</comment>
<reference evidence="3 4" key="1">
    <citation type="submission" date="2015-10" db="EMBL/GenBank/DDBJ databases">
        <title>Draft genome sequence of Streptomyces sp. RV15, isolated from a marine sponge.</title>
        <authorList>
            <person name="Ruckert C."/>
            <person name="Abdelmohsen U.R."/>
            <person name="Winkler A."/>
            <person name="Hentschel U."/>
            <person name="Kalinowski J."/>
            <person name="Kampfer P."/>
            <person name="Glaeser S."/>
        </authorList>
    </citation>
    <scope>NUCLEOTIDE SEQUENCE [LARGE SCALE GENOMIC DNA]</scope>
    <source>
        <strain evidence="3 4">RV15</strain>
    </source>
</reference>
<evidence type="ECO:0000313" key="4">
    <source>
        <dbReference type="Proteomes" id="UP000053260"/>
    </source>
</evidence>
<dbReference type="Pfam" id="PF00239">
    <property type="entry name" value="Resolvase"/>
    <property type="match status" value="1"/>
</dbReference>
<dbReference type="Gene3D" id="3.90.1750.20">
    <property type="entry name" value="Putative Large Serine Recombinase, Chain B, Domain 2"/>
    <property type="match status" value="1"/>
</dbReference>
<gene>
    <name evidence="3" type="ORF">AQJ91_39815</name>
</gene>
<sequence>MRKPKGGGPVRASIYVRISKDLTGEELGVARQEEECRELCARLGFDVGEVFSDNDISATKGKVRPGFEALLASRPEAVVCWHTDRLVRVTKDLERVIALGVNVHAARAGHLDLSTPAGRAVARTVTAWATYEGEQKAERQALANLQAAKAGKPYTAGIRPFGYGEDHATIVPAEAAAVREGASMILAGESLSAVARKWTGAGLLSPRSVAAGAKAWTLRGVKKVLTSPRYIGQRTYRGEVMGEAEWPAILDDATHYAVVAILSSPDRFSGGPRTGRTATTLLSGIALCGVCGETVSGRGHRGTKVYGCRQTHTRTPRDVANRRAEKATLARMVRPDFLPAVLAMHAGGGDGDTAHLHAEVESLRERLDGLALAYAEGAISLSQMTAGSEALRAKLEDVESKLTGVTGLPPLDPVTGIAGLIEGWADTPLPVQRSWVQFCTVVTLMPANGRHARNMTPDDHVSVDWHHLDTSEEEDGEGL</sequence>
<organism evidence="3 4">
    <name type="scientific">Streptomyces dysideae</name>
    <dbReference type="NCBI Taxonomy" id="909626"/>
    <lineage>
        <taxon>Bacteria</taxon>
        <taxon>Bacillati</taxon>
        <taxon>Actinomycetota</taxon>
        <taxon>Actinomycetes</taxon>
        <taxon>Kitasatosporales</taxon>
        <taxon>Streptomycetaceae</taxon>
        <taxon>Streptomyces</taxon>
    </lineage>
</organism>
<dbReference type="Proteomes" id="UP000053260">
    <property type="component" value="Unassembled WGS sequence"/>
</dbReference>
<dbReference type="EMBL" id="LMXB01000107">
    <property type="protein sequence ID" value="KUO15772.1"/>
    <property type="molecule type" value="Genomic_DNA"/>
</dbReference>
<dbReference type="PANTHER" id="PTHR30461">
    <property type="entry name" value="DNA-INVERTASE FROM LAMBDOID PROPHAGE"/>
    <property type="match status" value="1"/>
</dbReference>